<evidence type="ECO:0000313" key="4">
    <source>
        <dbReference type="Proteomes" id="UP001249851"/>
    </source>
</evidence>
<evidence type="ECO:0000256" key="1">
    <source>
        <dbReference type="ARBA" id="ARBA00022837"/>
    </source>
</evidence>
<dbReference type="InterPro" id="IPR018247">
    <property type="entry name" value="EF_Hand_1_Ca_BS"/>
</dbReference>
<dbReference type="EMBL" id="JARQWQ010000001">
    <property type="protein sequence ID" value="KAK2574067.1"/>
    <property type="molecule type" value="Genomic_DNA"/>
</dbReference>
<feature type="domain" description="EF-hand" evidence="2">
    <location>
        <begin position="87"/>
        <end position="122"/>
    </location>
</feature>
<organism evidence="3 4">
    <name type="scientific">Acropora cervicornis</name>
    <name type="common">Staghorn coral</name>
    <dbReference type="NCBI Taxonomy" id="6130"/>
    <lineage>
        <taxon>Eukaryota</taxon>
        <taxon>Metazoa</taxon>
        <taxon>Cnidaria</taxon>
        <taxon>Anthozoa</taxon>
        <taxon>Hexacorallia</taxon>
        <taxon>Scleractinia</taxon>
        <taxon>Astrocoeniina</taxon>
        <taxon>Acroporidae</taxon>
        <taxon>Acropora</taxon>
    </lineage>
</organism>
<dbReference type="Gene3D" id="1.10.238.10">
    <property type="entry name" value="EF-hand"/>
    <property type="match status" value="1"/>
</dbReference>
<dbReference type="InterPro" id="IPR011992">
    <property type="entry name" value="EF-hand-dom_pair"/>
</dbReference>
<keyword evidence="4" id="KW-1185">Reference proteome</keyword>
<name>A0AAD9VHG5_ACRCE</name>
<dbReference type="InterPro" id="IPR002048">
    <property type="entry name" value="EF_hand_dom"/>
</dbReference>
<dbReference type="GO" id="GO:0005509">
    <property type="term" value="F:calcium ion binding"/>
    <property type="evidence" value="ECO:0007669"/>
    <property type="project" value="InterPro"/>
</dbReference>
<dbReference type="Proteomes" id="UP001249851">
    <property type="component" value="Unassembled WGS sequence"/>
</dbReference>
<comment type="caution">
    <text evidence="3">The sequence shown here is derived from an EMBL/GenBank/DDBJ whole genome shotgun (WGS) entry which is preliminary data.</text>
</comment>
<dbReference type="PROSITE" id="PS50222">
    <property type="entry name" value="EF_HAND_2"/>
    <property type="match status" value="1"/>
</dbReference>
<dbReference type="SUPFAM" id="SSF47473">
    <property type="entry name" value="EF-hand"/>
    <property type="match status" value="1"/>
</dbReference>
<accession>A0AAD9VHG5</accession>
<evidence type="ECO:0000259" key="2">
    <source>
        <dbReference type="PROSITE" id="PS50222"/>
    </source>
</evidence>
<keyword evidence="1" id="KW-0106">Calcium</keyword>
<sequence>MGCSPSHPITRSPIIYEPNSFYSVTGTRKKYADFELGNTEFELIQEQYWNRLLFVRRQTALSKRKFLEMTEKDLKALAKQFSDLDEAEILDLKLQFQTFDLNQDGIIDYEELFHKFCLSISRTLIQELRRTTDPFANNEVEQIGFLCKRGTDNIQRVRKLSVAKQFLVGLF</sequence>
<proteinExistence type="predicted"/>
<evidence type="ECO:0000313" key="3">
    <source>
        <dbReference type="EMBL" id="KAK2574067.1"/>
    </source>
</evidence>
<protein>
    <recommendedName>
        <fullName evidence="2">EF-hand domain-containing protein</fullName>
    </recommendedName>
</protein>
<dbReference type="PROSITE" id="PS00018">
    <property type="entry name" value="EF_HAND_1"/>
    <property type="match status" value="1"/>
</dbReference>
<reference evidence="3" key="1">
    <citation type="journal article" date="2023" name="G3 (Bethesda)">
        <title>Whole genome assembly and annotation of the endangered Caribbean coral Acropora cervicornis.</title>
        <authorList>
            <person name="Selwyn J.D."/>
            <person name="Vollmer S.V."/>
        </authorList>
    </citation>
    <scope>NUCLEOTIDE SEQUENCE</scope>
    <source>
        <strain evidence="3">K2</strain>
    </source>
</reference>
<gene>
    <name evidence="3" type="ORF">P5673_000192</name>
</gene>
<dbReference type="AlphaFoldDB" id="A0AAD9VHG5"/>
<reference evidence="3" key="2">
    <citation type="journal article" date="2023" name="Science">
        <title>Genomic signatures of disease resistance in endangered staghorn corals.</title>
        <authorList>
            <person name="Vollmer S.V."/>
            <person name="Selwyn J.D."/>
            <person name="Despard B.A."/>
            <person name="Roesel C.L."/>
        </authorList>
    </citation>
    <scope>NUCLEOTIDE SEQUENCE</scope>
    <source>
        <strain evidence="3">K2</strain>
    </source>
</reference>